<proteinExistence type="predicted"/>
<gene>
    <name evidence="1" type="ORF">LEP1GSC036_3616</name>
</gene>
<protein>
    <recommendedName>
        <fullName evidence="3">Alpha/beta hydrolase family protein</fullName>
    </recommendedName>
</protein>
<comment type="caution">
    <text evidence="1">The sequence shown here is derived from an EMBL/GenBank/DDBJ whole genome shotgun (WGS) entry which is preliminary data.</text>
</comment>
<dbReference type="AlphaFoldDB" id="A0A828Z7V0"/>
<dbReference type="EMBL" id="AFLV02000003">
    <property type="protein sequence ID" value="EKR66530.1"/>
    <property type="molecule type" value="Genomic_DNA"/>
</dbReference>
<reference evidence="1 2" key="1">
    <citation type="submission" date="2012-10" db="EMBL/GenBank/DDBJ databases">
        <authorList>
            <person name="Harkins D.M."/>
            <person name="Durkin A.S."/>
            <person name="Brinkac L.M."/>
            <person name="Haft D.H."/>
            <person name="Selengut J.D."/>
            <person name="Sanka R."/>
            <person name="DePew J."/>
            <person name="Purushe J."/>
            <person name="Whelen A.C."/>
            <person name="Vinetz J.M."/>
            <person name="Sutton G.G."/>
            <person name="Nierman W.C."/>
            <person name="Fouts D.E."/>
        </authorList>
    </citation>
    <scope>NUCLEOTIDE SEQUENCE [LARGE SCALE GENOMIC DNA]</scope>
    <source>
        <strain evidence="1 2">2006001853</strain>
    </source>
</reference>
<organism evidence="1 2">
    <name type="scientific">Leptospira weilii str. 2006001853</name>
    <dbReference type="NCBI Taxonomy" id="1001589"/>
    <lineage>
        <taxon>Bacteria</taxon>
        <taxon>Pseudomonadati</taxon>
        <taxon>Spirochaetota</taxon>
        <taxon>Spirochaetia</taxon>
        <taxon>Leptospirales</taxon>
        <taxon>Leptospiraceae</taxon>
        <taxon>Leptospira</taxon>
    </lineage>
</organism>
<dbReference type="Proteomes" id="UP000001338">
    <property type="component" value="Unassembled WGS sequence"/>
</dbReference>
<accession>A0A828Z7V0</accession>
<evidence type="ECO:0000313" key="2">
    <source>
        <dbReference type="Proteomes" id="UP000001338"/>
    </source>
</evidence>
<dbReference type="RefSeq" id="WP_004498475.1">
    <property type="nucleotide sequence ID" value="NZ_AFLV02000003.1"/>
</dbReference>
<evidence type="ECO:0008006" key="3">
    <source>
        <dbReference type="Google" id="ProtNLM"/>
    </source>
</evidence>
<evidence type="ECO:0000313" key="1">
    <source>
        <dbReference type="EMBL" id="EKR66530.1"/>
    </source>
</evidence>
<sequence length="215" mass="25050">MSDLAQIVRFETENTNSLVLIPDLRFSGRTLDAEAFLSSFSVKVFEFPTNSMQIKFPKFEECIDLLSPEILNSKRKVKLIGEGLFSGMVFELLKKCPQAIEAAYILDPPLFRNEENFLRFSKNAEWILERFPWNPWFLFSKELHSFYESLEKNLQYGFANSNRLPTIVFTKNSEKIAKQIKTFGNRIERFPIFRIETSDSKSAQTLLKNLIVKIL</sequence>
<name>A0A828Z7V0_9LEPT</name>